<dbReference type="SMART" id="SM00408">
    <property type="entry name" value="IGc2"/>
    <property type="match status" value="1"/>
</dbReference>
<protein>
    <submittedName>
        <fullName evidence="2">SMP protein</fullName>
    </submittedName>
</protein>
<feature type="non-terminal residue" evidence="2">
    <location>
        <position position="82"/>
    </location>
</feature>
<feature type="non-terminal residue" evidence="2">
    <location>
        <position position="1"/>
    </location>
</feature>
<dbReference type="InterPro" id="IPR003599">
    <property type="entry name" value="Ig_sub"/>
</dbReference>
<dbReference type="InterPro" id="IPR007110">
    <property type="entry name" value="Ig-like_dom"/>
</dbReference>
<dbReference type="Pfam" id="PF13895">
    <property type="entry name" value="Ig_2"/>
    <property type="match status" value="1"/>
</dbReference>
<organism evidence="2 3">
    <name type="scientific">Tricholaema leucomelas</name>
    <name type="common">pied barbet</name>
    <dbReference type="NCBI Taxonomy" id="240729"/>
    <lineage>
        <taxon>Eukaryota</taxon>
        <taxon>Metazoa</taxon>
        <taxon>Chordata</taxon>
        <taxon>Craniata</taxon>
        <taxon>Vertebrata</taxon>
        <taxon>Euteleostomi</taxon>
        <taxon>Archelosauria</taxon>
        <taxon>Archosauria</taxon>
        <taxon>Dinosauria</taxon>
        <taxon>Saurischia</taxon>
        <taxon>Theropoda</taxon>
        <taxon>Coelurosauria</taxon>
        <taxon>Aves</taxon>
        <taxon>Neognathae</taxon>
        <taxon>Neoaves</taxon>
        <taxon>Telluraves</taxon>
        <taxon>Coraciimorphae</taxon>
        <taxon>Piciformes</taxon>
        <taxon>Lybiidae</taxon>
        <taxon>Tricholaema lacrymosa</taxon>
    </lineage>
</organism>
<dbReference type="SUPFAM" id="SSF48726">
    <property type="entry name" value="Immunoglobulin"/>
    <property type="match status" value="1"/>
</dbReference>
<evidence type="ECO:0000259" key="1">
    <source>
        <dbReference type="PROSITE" id="PS50835"/>
    </source>
</evidence>
<dbReference type="SMART" id="SM00409">
    <property type="entry name" value="IG"/>
    <property type="match status" value="1"/>
</dbReference>
<dbReference type="InterPro" id="IPR013783">
    <property type="entry name" value="Ig-like_fold"/>
</dbReference>
<reference evidence="2" key="1">
    <citation type="submission" date="2020-02" db="EMBL/GenBank/DDBJ databases">
        <title>Bird 10,000 Genomes (B10K) Project - Family phase.</title>
        <authorList>
            <person name="Zhang G."/>
        </authorList>
    </citation>
    <scope>NUCLEOTIDE SEQUENCE</scope>
    <source>
        <strain evidence="2">B10K-DU-002-37</strain>
        <tissue evidence="2">Muscle</tissue>
    </source>
</reference>
<proteinExistence type="predicted"/>
<dbReference type="EMBL" id="WAAF01052509">
    <property type="protein sequence ID" value="NXX51948.1"/>
    <property type="molecule type" value="Genomic_DNA"/>
</dbReference>
<comment type="caution">
    <text evidence="2">The sequence shown here is derived from an EMBL/GenBank/DDBJ whole genome shotgun (WGS) entry which is preliminary data.</text>
</comment>
<accession>A0A852JG83</accession>
<sequence length="82" mass="8674">APHPPTLNGSTWVVAGEPLALSCAARSHPAPILTLAKGRRVVAEAIYEPRVRLALEAASPEDAGTYLCRAENQYGDSSLSFN</sequence>
<evidence type="ECO:0000313" key="2">
    <source>
        <dbReference type="EMBL" id="NXX51948.1"/>
    </source>
</evidence>
<gene>
    <name evidence="2" type="primary">Smp_0</name>
    <name evidence="2" type="ORF">TRILEU_R15874</name>
</gene>
<dbReference type="InterPro" id="IPR003598">
    <property type="entry name" value="Ig_sub2"/>
</dbReference>
<dbReference type="InterPro" id="IPR036179">
    <property type="entry name" value="Ig-like_dom_sf"/>
</dbReference>
<dbReference type="AlphaFoldDB" id="A0A852JG83"/>
<dbReference type="PROSITE" id="PS50835">
    <property type="entry name" value="IG_LIKE"/>
    <property type="match status" value="1"/>
</dbReference>
<evidence type="ECO:0000313" key="3">
    <source>
        <dbReference type="Proteomes" id="UP000627253"/>
    </source>
</evidence>
<dbReference type="OrthoDB" id="10012075at2759"/>
<feature type="domain" description="Ig-like" evidence="1">
    <location>
        <begin position="2"/>
        <end position="80"/>
    </location>
</feature>
<dbReference type="Gene3D" id="2.60.40.10">
    <property type="entry name" value="Immunoglobulins"/>
    <property type="match status" value="1"/>
</dbReference>
<dbReference type="Proteomes" id="UP000627253">
    <property type="component" value="Unassembled WGS sequence"/>
</dbReference>
<name>A0A852JG83_9PICI</name>
<keyword evidence="3" id="KW-1185">Reference proteome</keyword>